<proteinExistence type="predicted"/>
<comment type="caution">
    <text evidence="2">The sequence shown here is derived from an EMBL/GenBank/DDBJ whole genome shotgun (WGS) entry which is preliminary data.</text>
</comment>
<sequence>MFGCAYHFIAFATACVIALLLALLFSSCVACDGNNTVFDGTLPSCAILAVGPACLQAGLLLACCLCHIPLSPCAFSGCGMIYGAGRFCRC</sequence>
<name>A0A4Y2JJF3_ARAVE</name>
<organism evidence="2 3">
    <name type="scientific">Araneus ventricosus</name>
    <name type="common">Orbweaver spider</name>
    <name type="synonym">Epeira ventricosa</name>
    <dbReference type="NCBI Taxonomy" id="182803"/>
    <lineage>
        <taxon>Eukaryota</taxon>
        <taxon>Metazoa</taxon>
        <taxon>Ecdysozoa</taxon>
        <taxon>Arthropoda</taxon>
        <taxon>Chelicerata</taxon>
        <taxon>Arachnida</taxon>
        <taxon>Araneae</taxon>
        <taxon>Araneomorphae</taxon>
        <taxon>Entelegynae</taxon>
        <taxon>Araneoidea</taxon>
        <taxon>Araneidae</taxon>
        <taxon>Araneus</taxon>
    </lineage>
</organism>
<keyword evidence="3" id="KW-1185">Reference proteome</keyword>
<dbReference type="AlphaFoldDB" id="A0A4Y2JJF3"/>
<feature type="chain" id="PRO_5021214343" evidence="1">
    <location>
        <begin position="31"/>
        <end position="90"/>
    </location>
</feature>
<evidence type="ECO:0000256" key="1">
    <source>
        <dbReference type="SAM" id="SignalP"/>
    </source>
</evidence>
<keyword evidence="1" id="KW-0732">Signal</keyword>
<dbReference type="Proteomes" id="UP000499080">
    <property type="component" value="Unassembled WGS sequence"/>
</dbReference>
<accession>A0A4Y2JJF3</accession>
<evidence type="ECO:0000313" key="2">
    <source>
        <dbReference type="EMBL" id="GBM90035.1"/>
    </source>
</evidence>
<protein>
    <submittedName>
        <fullName evidence="2">Uncharacterized protein</fullName>
    </submittedName>
</protein>
<reference evidence="2 3" key="1">
    <citation type="journal article" date="2019" name="Sci. Rep.">
        <title>Orb-weaving spider Araneus ventricosus genome elucidates the spidroin gene catalogue.</title>
        <authorList>
            <person name="Kono N."/>
            <person name="Nakamura H."/>
            <person name="Ohtoshi R."/>
            <person name="Moran D.A.P."/>
            <person name="Shinohara A."/>
            <person name="Yoshida Y."/>
            <person name="Fujiwara M."/>
            <person name="Mori M."/>
            <person name="Tomita M."/>
            <person name="Arakawa K."/>
        </authorList>
    </citation>
    <scope>NUCLEOTIDE SEQUENCE [LARGE SCALE GENOMIC DNA]</scope>
</reference>
<dbReference type="EMBL" id="BGPR01110757">
    <property type="protein sequence ID" value="GBM90035.1"/>
    <property type="molecule type" value="Genomic_DNA"/>
</dbReference>
<gene>
    <name evidence="2" type="ORF">AVEN_3198_1</name>
</gene>
<feature type="signal peptide" evidence="1">
    <location>
        <begin position="1"/>
        <end position="30"/>
    </location>
</feature>
<evidence type="ECO:0000313" key="3">
    <source>
        <dbReference type="Proteomes" id="UP000499080"/>
    </source>
</evidence>